<accession>A0A6J5XBB4</accession>
<gene>
    <name evidence="4" type="ORF">ORAREDHAP_LOCUS33012</name>
</gene>
<dbReference type="OrthoDB" id="10532277at2759"/>
<feature type="region of interest" description="Disordered" evidence="2">
    <location>
        <begin position="115"/>
        <end position="134"/>
    </location>
</feature>
<dbReference type="GO" id="GO:0008270">
    <property type="term" value="F:zinc ion binding"/>
    <property type="evidence" value="ECO:0007669"/>
    <property type="project" value="UniProtKB-KW"/>
</dbReference>
<evidence type="ECO:0000313" key="4">
    <source>
        <dbReference type="EMBL" id="CAB4310999.1"/>
    </source>
</evidence>
<dbReference type="EMBL" id="CAEKKB010000005">
    <property type="protein sequence ID" value="CAB4310999.1"/>
    <property type="molecule type" value="Genomic_DNA"/>
</dbReference>
<keyword evidence="5" id="KW-1185">Reference proteome</keyword>
<keyword evidence="1" id="KW-0479">Metal-binding</keyword>
<dbReference type="GO" id="GO:0003676">
    <property type="term" value="F:nucleic acid binding"/>
    <property type="evidence" value="ECO:0007669"/>
    <property type="project" value="InterPro"/>
</dbReference>
<keyword evidence="1" id="KW-0862">Zinc</keyword>
<organism evidence="4 5">
    <name type="scientific">Prunus armeniaca</name>
    <name type="common">Apricot</name>
    <name type="synonym">Armeniaca vulgaris</name>
    <dbReference type="NCBI Taxonomy" id="36596"/>
    <lineage>
        <taxon>Eukaryota</taxon>
        <taxon>Viridiplantae</taxon>
        <taxon>Streptophyta</taxon>
        <taxon>Embryophyta</taxon>
        <taxon>Tracheophyta</taxon>
        <taxon>Spermatophyta</taxon>
        <taxon>Magnoliopsida</taxon>
        <taxon>eudicotyledons</taxon>
        <taxon>Gunneridae</taxon>
        <taxon>Pentapetalae</taxon>
        <taxon>rosids</taxon>
        <taxon>fabids</taxon>
        <taxon>Rosales</taxon>
        <taxon>Rosaceae</taxon>
        <taxon>Amygdaloideae</taxon>
        <taxon>Amygdaleae</taxon>
        <taxon>Prunus</taxon>
    </lineage>
</organism>
<evidence type="ECO:0000259" key="3">
    <source>
        <dbReference type="PROSITE" id="PS50158"/>
    </source>
</evidence>
<proteinExistence type="predicted"/>
<dbReference type="InterPro" id="IPR001878">
    <property type="entry name" value="Znf_CCHC"/>
</dbReference>
<name>A0A6J5XBB4_PRUAR</name>
<feature type="domain" description="CCHC-type" evidence="3">
    <location>
        <begin position="21"/>
        <end position="34"/>
    </location>
</feature>
<dbReference type="AlphaFoldDB" id="A0A6J5XBB4"/>
<dbReference type="PROSITE" id="PS50158">
    <property type="entry name" value="ZF_CCHC"/>
    <property type="match status" value="1"/>
</dbReference>
<evidence type="ECO:0000256" key="1">
    <source>
        <dbReference type="PROSITE-ProRule" id="PRU00047"/>
    </source>
</evidence>
<reference evidence="5" key="1">
    <citation type="journal article" date="2020" name="Genome Biol.">
        <title>Gamete binning: chromosome-level and haplotype-resolved genome assembly enabled by high-throughput single-cell sequencing of gamete genomes.</title>
        <authorList>
            <person name="Campoy J.A."/>
            <person name="Sun H."/>
            <person name="Goel M."/>
            <person name="Jiao W.-B."/>
            <person name="Folz-Donahue K."/>
            <person name="Wang N."/>
            <person name="Rubio M."/>
            <person name="Liu C."/>
            <person name="Kukat C."/>
            <person name="Ruiz D."/>
            <person name="Huettel B."/>
            <person name="Schneeberger K."/>
        </authorList>
    </citation>
    <scope>NUCLEOTIDE SEQUENCE [LARGE SCALE GENOMIC DNA]</scope>
    <source>
        <strain evidence="5">cv. Rojo Pasion</strain>
    </source>
</reference>
<keyword evidence="1" id="KW-0863">Zinc-finger</keyword>
<dbReference type="Proteomes" id="UP000507245">
    <property type="component" value="Unassembled WGS sequence"/>
</dbReference>
<protein>
    <recommendedName>
        <fullName evidence="3">CCHC-type domain-containing protein</fullName>
    </recommendedName>
</protein>
<evidence type="ECO:0000256" key="2">
    <source>
        <dbReference type="SAM" id="MobiDB-lite"/>
    </source>
</evidence>
<sequence>MPPNYVQPRDKLRRLFIKITCRRCGQSGHNRATCDRQSSENQHVARGIRGWPRSMLRDMRRGLARGTGRANVAPAVATEVATSSQQSLVRGVGRGLPRTMIKGLARGRANIPLSQSAAPTQESSNPSSTSVTAQPGSIFKLPAIRGGTFKWATIRGGTFKRTTIRGGTFKRPTEVLSQP</sequence>
<evidence type="ECO:0000313" key="5">
    <source>
        <dbReference type="Proteomes" id="UP000507245"/>
    </source>
</evidence>